<evidence type="ECO:0000256" key="1">
    <source>
        <dbReference type="ARBA" id="ARBA00009861"/>
    </source>
</evidence>
<dbReference type="EMBL" id="LVLJ01000884">
    <property type="protein sequence ID" value="OAE32132.1"/>
    <property type="molecule type" value="Genomic_DNA"/>
</dbReference>
<protein>
    <submittedName>
        <fullName evidence="2">Uncharacterized protein</fullName>
    </submittedName>
</protein>
<name>A0A176WIF3_MARPO</name>
<dbReference type="InterPro" id="IPR023213">
    <property type="entry name" value="CAT-like_dom_sf"/>
</dbReference>
<evidence type="ECO:0000313" key="3">
    <source>
        <dbReference type="Proteomes" id="UP000077202"/>
    </source>
</evidence>
<comment type="similarity">
    <text evidence="1">Belongs to the plant acyltransferase family.</text>
</comment>
<accession>A0A176WIF3</accession>
<organism evidence="2 3">
    <name type="scientific">Marchantia polymorpha subsp. ruderalis</name>
    <dbReference type="NCBI Taxonomy" id="1480154"/>
    <lineage>
        <taxon>Eukaryota</taxon>
        <taxon>Viridiplantae</taxon>
        <taxon>Streptophyta</taxon>
        <taxon>Embryophyta</taxon>
        <taxon>Marchantiophyta</taxon>
        <taxon>Marchantiopsida</taxon>
        <taxon>Marchantiidae</taxon>
        <taxon>Marchantiales</taxon>
        <taxon>Marchantiaceae</taxon>
        <taxon>Marchantia</taxon>
    </lineage>
</organism>
<dbReference type="Pfam" id="PF02458">
    <property type="entry name" value="Transferase"/>
    <property type="match status" value="1"/>
</dbReference>
<gene>
    <name evidence="2" type="ORF">AXG93_2912s1210</name>
</gene>
<dbReference type="InterPro" id="IPR050317">
    <property type="entry name" value="Plant_Fungal_Acyltransferase"/>
</dbReference>
<dbReference type="AlphaFoldDB" id="A0A176WIF3"/>
<reference evidence="2" key="1">
    <citation type="submission" date="2016-03" db="EMBL/GenBank/DDBJ databases">
        <title>Mechanisms controlling the formation of the plant cell surface in tip-growing cells are functionally conserved among land plants.</title>
        <authorList>
            <person name="Honkanen S."/>
            <person name="Jones V.A."/>
            <person name="Morieri G."/>
            <person name="Champion C."/>
            <person name="Hetherington A.J."/>
            <person name="Kelly S."/>
            <person name="Saint-Marcoux D."/>
            <person name="Proust H."/>
            <person name="Prescott H."/>
            <person name="Dolan L."/>
        </authorList>
    </citation>
    <scope>NUCLEOTIDE SEQUENCE [LARGE SCALE GENOMIC DNA]</scope>
    <source>
        <tissue evidence="2">Whole gametophyte</tissue>
    </source>
</reference>
<dbReference type="PANTHER" id="PTHR31642">
    <property type="entry name" value="TRICHOTHECENE 3-O-ACETYLTRANSFERASE"/>
    <property type="match status" value="1"/>
</dbReference>
<sequence length="511" mass="56434">MNSVPTSPMAFDRSQFRPRSVRKTLVAPARPTARENEWLPLSNLDRVVTPTFSSVIHFYESAITASRSFESVVRDLRQSLAEVLVHFFPLGGRLKLRDDGLMDLHCNDEGAVFVTATLRQTLGELGGPRTMDGLSGLEIARLGRGPIYIPDQLTPIATLVVQVTQFLCGAVAIATNWHHSVADGSSGCHFIKSWSEVATGCGLSVEPNHERMLLNPRPNPDPSLVQGYSTKSSHSLNRVNLEVQNSDGPRALEPPVLGTFDLDKEIVLRLKDKVNFESEEDDNSMRKFTSAESITGTLWQQMARARSEGRAEKFDPDHQQQQQQTMTRFFMFVDGRKKLNMPPGYFGNVVCSACAVSTEGEILQRPAAYAAGLIRKACANVSADYFRSLIDWVEVQGTTPSKSEHVNSVGRDVAATFWTFFPLYEMDFGLGRPSFAARNSPARPLIDGIAMMPSPRGPGHMIALLNLHRDRMTRIQKDPEFSSIFSSIPTATALSCDVSMSYGKSELPVGH</sequence>
<comment type="caution">
    <text evidence="2">The sequence shown here is derived from an EMBL/GenBank/DDBJ whole genome shotgun (WGS) entry which is preliminary data.</text>
</comment>
<dbReference type="PANTHER" id="PTHR31642:SF160">
    <property type="entry name" value="HXXXD-TYPE ACYL-TRANSFERASE FAMILY PROTEIN"/>
    <property type="match status" value="1"/>
</dbReference>
<keyword evidence="3" id="KW-1185">Reference proteome</keyword>
<evidence type="ECO:0000313" key="2">
    <source>
        <dbReference type="EMBL" id="OAE32132.1"/>
    </source>
</evidence>
<dbReference type="Gene3D" id="3.30.559.10">
    <property type="entry name" value="Chloramphenicol acetyltransferase-like domain"/>
    <property type="match status" value="2"/>
</dbReference>
<dbReference type="GO" id="GO:0016747">
    <property type="term" value="F:acyltransferase activity, transferring groups other than amino-acyl groups"/>
    <property type="evidence" value="ECO:0007669"/>
    <property type="project" value="TreeGrafter"/>
</dbReference>
<proteinExistence type="inferred from homology"/>
<dbReference type="Proteomes" id="UP000077202">
    <property type="component" value="Unassembled WGS sequence"/>
</dbReference>